<proteinExistence type="predicted"/>
<feature type="region of interest" description="Disordered" evidence="1">
    <location>
        <begin position="1"/>
        <end position="21"/>
    </location>
</feature>
<feature type="compositionally biased region" description="Polar residues" evidence="1">
    <location>
        <begin position="7"/>
        <end position="21"/>
    </location>
</feature>
<reference evidence="2 3" key="1">
    <citation type="journal article" date="2019" name="Appl. Microbiol. Biotechnol.">
        <title>Differential efficiency of wild type rhizogenic strains for rol gene transformation of plants.</title>
        <authorList>
            <person name="Desmet S."/>
            <person name="De Keyser E."/>
            <person name="Van Vaerenbergh J."/>
            <person name="Baeyen S."/>
            <person name="Van Huylenbroeck J."/>
            <person name="Geelen D."/>
            <person name="Dhooghe E."/>
        </authorList>
    </citation>
    <scope>NUCLEOTIDE SEQUENCE [LARGE SCALE GENOMIC DNA]</scope>
    <source>
        <strain evidence="2 3">GBBC3283</strain>
    </source>
</reference>
<dbReference type="EMBL" id="SGNZ01000004">
    <property type="protein sequence ID" value="TRA93725.1"/>
    <property type="molecule type" value="Genomic_DNA"/>
</dbReference>
<feature type="region of interest" description="Disordered" evidence="1">
    <location>
        <begin position="36"/>
        <end position="59"/>
    </location>
</feature>
<evidence type="ECO:0008006" key="4">
    <source>
        <dbReference type="Google" id="ProtNLM"/>
    </source>
</evidence>
<sequence>MPRFSHTGASSQSSFLCLSQESSRRSSARRGEFFQPKDLGWLDPCDKHRDEEPTGYGVR</sequence>
<name>A0ABY3BQR4_9HYPH</name>
<dbReference type="Proteomes" id="UP000319481">
    <property type="component" value="Unassembled WGS sequence"/>
</dbReference>
<protein>
    <recommendedName>
        <fullName evidence="4">Integrase</fullName>
    </recommendedName>
</protein>
<evidence type="ECO:0000256" key="1">
    <source>
        <dbReference type="SAM" id="MobiDB-lite"/>
    </source>
</evidence>
<organism evidence="2 3">
    <name type="scientific">Agrobacterium salinitolerans</name>
    <dbReference type="NCBI Taxonomy" id="1183413"/>
    <lineage>
        <taxon>Bacteria</taxon>
        <taxon>Pseudomonadati</taxon>
        <taxon>Pseudomonadota</taxon>
        <taxon>Alphaproteobacteria</taxon>
        <taxon>Hyphomicrobiales</taxon>
        <taxon>Rhizobiaceae</taxon>
        <taxon>Rhizobium/Agrobacterium group</taxon>
        <taxon>Agrobacterium</taxon>
    </lineage>
</organism>
<comment type="caution">
    <text evidence="2">The sequence shown here is derived from an EMBL/GenBank/DDBJ whole genome shotgun (WGS) entry which is preliminary data.</text>
</comment>
<evidence type="ECO:0000313" key="3">
    <source>
        <dbReference type="Proteomes" id="UP000319481"/>
    </source>
</evidence>
<accession>A0ABY3BQR4</accession>
<keyword evidence="3" id="KW-1185">Reference proteome</keyword>
<gene>
    <name evidence="2" type="ORF">EXN23_08315</name>
</gene>
<evidence type="ECO:0000313" key="2">
    <source>
        <dbReference type="EMBL" id="TRA93725.1"/>
    </source>
</evidence>